<evidence type="ECO:0000313" key="3">
    <source>
        <dbReference type="Proteomes" id="UP000032683"/>
    </source>
</evidence>
<evidence type="ECO:0000313" key="2">
    <source>
        <dbReference type="EMBL" id="GAO00760.1"/>
    </source>
</evidence>
<proteinExistence type="predicted"/>
<protein>
    <submittedName>
        <fullName evidence="2">Uncharacterized protein</fullName>
    </submittedName>
</protein>
<sequence>MFYFLITVMPRQIADSLSADYTNLIMIIVINVNGWYVMSDTHGDHPHDQPSPRVYAIAL</sequence>
<dbReference type="AlphaFoldDB" id="A0A0D6QBH6"/>
<keyword evidence="1" id="KW-0472">Membrane</keyword>
<keyword evidence="1" id="KW-0812">Transmembrane</keyword>
<dbReference type="Proteomes" id="UP000032683">
    <property type="component" value="Unassembled WGS sequence"/>
</dbReference>
<organism evidence="2 3">
    <name type="scientific">Komagataeibacter xylinus NBRC 13693</name>
    <dbReference type="NCBI Taxonomy" id="1234668"/>
    <lineage>
        <taxon>Bacteria</taxon>
        <taxon>Pseudomonadati</taxon>
        <taxon>Pseudomonadota</taxon>
        <taxon>Alphaproteobacteria</taxon>
        <taxon>Acetobacterales</taxon>
        <taxon>Acetobacteraceae</taxon>
        <taxon>Komagataeibacter</taxon>
    </lineage>
</organism>
<name>A0A0D6QBH6_KOMXY</name>
<reference evidence="2 3" key="1">
    <citation type="submission" date="2012-11" db="EMBL/GenBank/DDBJ databases">
        <title>Whole genome sequence of Gluconacetobacter xylinus NBRC 13693.</title>
        <authorList>
            <person name="Azuma Y."/>
            <person name="Higashiura N."/>
            <person name="Hirakawa H."/>
            <person name="Matsushita K."/>
        </authorList>
    </citation>
    <scope>NUCLEOTIDE SEQUENCE [LARGE SCALE GENOMIC DNA]</scope>
    <source>
        <strain evidence="2 3">NBRC 13693</strain>
    </source>
</reference>
<comment type="caution">
    <text evidence="2">The sequence shown here is derived from an EMBL/GenBank/DDBJ whole genome shotgun (WGS) entry which is preliminary data.</text>
</comment>
<dbReference type="EMBL" id="BANJ01000059">
    <property type="protein sequence ID" value="GAO00760.1"/>
    <property type="molecule type" value="Genomic_DNA"/>
</dbReference>
<accession>A0A0D6QBH6</accession>
<feature type="transmembrane region" description="Helical" evidence="1">
    <location>
        <begin position="21"/>
        <end position="38"/>
    </location>
</feature>
<evidence type="ECO:0000256" key="1">
    <source>
        <dbReference type="SAM" id="Phobius"/>
    </source>
</evidence>
<gene>
    <name evidence="2" type="ORF">Gxy13693_059_006</name>
</gene>
<keyword evidence="1" id="KW-1133">Transmembrane helix</keyword>